<evidence type="ECO:0000256" key="2">
    <source>
        <dbReference type="ARBA" id="ARBA00022729"/>
    </source>
</evidence>
<evidence type="ECO:0000313" key="5">
    <source>
        <dbReference type="EMBL" id="SDY24389.1"/>
    </source>
</evidence>
<sequence>MKKFARNHYRYLLVVCLLVISLIVSACGDGDKELMLEDTSLDHKMETDSDLQRIISLSPSQTENLFALGLDDSVIGVSDYCDYPQEVSEKEKLGSSWTINVERIIELRPDIVFVYGESHKEALELMRDLNIKVVNVEPENVEEVFDSLIKTGELTGKSNEAYEIVRALRAEKRKIIKRVNELEPIPVFYQVWDEPLQTAGPESFIHELITLAGGYNIAQNTEGAYPMYSVEALIEQNPEIYFMPPHVADFENMSEEIANSLKAEVRNRPGYDQIKAVQNDRIELLEPNIVSRPGVRVIEGLKIFASAMHPEEF</sequence>
<accession>A0A1H3IAW6</accession>
<dbReference type="PANTHER" id="PTHR30535">
    <property type="entry name" value="VITAMIN B12-BINDING PROTEIN"/>
    <property type="match status" value="1"/>
</dbReference>
<dbReference type="GO" id="GO:0071281">
    <property type="term" value="P:cellular response to iron ion"/>
    <property type="evidence" value="ECO:0007669"/>
    <property type="project" value="TreeGrafter"/>
</dbReference>
<dbReference type="OrthoDB" id="9816357at2"/>
<evidence type="ECO:0000256" key="3">
    <source>
        <dbReference type="SAM" id="SignalP"/>
    </source>
</evidence>
<dbReference type="AlphaFoldDB" id="A0A1H3IAW6"/>
<dbReference type="Pfam" id="PF01497">
    <property type="entry name" value="Peripla_BP_2"/>
    <property type="match status" value="1"/>
</dbReference>
<organism evidence="5 6">
    <name type="scientific">Tindallia californiensis</name>
    <dbReference type="NCBI Taxonomy" id="159292"/>
    <lineage>
        <taxon>Bacteria</taxon>
        <taxon>Bacillati</taxon>
        <taxon>Bacillota</taxon>
        <taxon>Clostridia</taxon>
        <taxon>Peptostreptococcales</taxon>
        <taxon>Tindalliaceae</taxon>
        <taxon>Tindallia</taxon>
    </lineage>
</organism>
<comment type="similarity">
    <text evidence="1">Belongs to the bacterial solute-binding protein 8 family.</text>
</comment>
<reference evidence="5 6" key="1">
    <citation type="submission" date="2016-10" db="EMBL/GenBank/DDBJ databases">
        <authorList>
            <person name="de Groot N.N."/>
        </authorList>
    </citation>
    <scope>NUCLEOTIDE SEQUENCE [LARGE SCALE GENOMIC DNA]</scope>
    <source>
        <strain evidence="5 6">APO</strain>
    </source>
</reference>
<dbReference type="PROSITE" id="PS50983">
    <property type="entry name" value="FE_B12_PBP"/>
    <property type="match status" value="1"/>
</dbReference>
<dbReference type="Proteomes" id="UP000199230">
    <property type="component" value="Unassembled WGS sequence"/>
</dbReference>
<dbReference type="SUPFAM" id="SSF53807">
    <property type="entry name" value="Helical backbone' metal receptor"/>
    <property type="match status" value="1"/>
</dbReference>
<dbReference type="STRING" id="159292.SAMN05192546_10170"/>
<dbReference type="Gene3D" id="3.40.50.1980">
    <property type="entry name" value="Nitrogenase molybdenum iron protein domain"/>
    <property type="match status" value="2"/>
</dbReference>
<evidence type="ECO:0000313" key="6">
    <source>
        <dbReference type="Proteomes" id="UP000199230"/>
    </source>
</evidence>
<dbReference type="PROSITE" id="PS51257">
    <property type="entry name" value="PROKAR_LIPOPROTEIN"/>
    <property type="match status" value="1"/>
</dbReference>
<proteinExistence type="inferred from homology"/>
<feature type="signal peptide" evidence="3">
    <location>
        <begin position="1"/>
        <end position="26"/>
    </location>
</feature>
<feature type="domain" description="Fe/B12 periplasmic-binding" evidence="4">
    <location>
        <begin position="53"/>
        <end position="312"/>
    </location>
</feature>
<evidence type="ECO:0000256" key="1">
    <source>
        <dbReference type="ARBA" id="ARBA00008814"/>
    </source>
</evidence>
<protein>
    <submittedName>
        <fullName evidence="5">Iron complex transport system substrate-binding protein</fullName>
    </submittedName>
</protein>
<evidence type="ECO:0000259" key="4">
    <source>
        <dbReference type="PROSITE" id="PS50983"/>
    </source>
</evidence>
<dbReference type="CDD" id="cd01144">
    <property type="entry name" value="BtuF"/>
    <property type="match status" value="1"/>
</dbReference>
<name>A0A1H3IAW6_9FIRM</name>
<gene>
    <name evidence="5" type="ORF">SAMN05192546_10170</name>
</gene>
<dbReference type="NCBIfam" id="NF038402">
    <property type="entry name" value="TroA_like"/>
    <property type="match status" value="1"/>
</dbReference>
<keyword evidence="6" id="KW-1185">Reference proteome</keyword>
<dbReference type="InterPro" id="IPR002491">
    <property type="entry name" value="ABC_transptr_periplasmic_BD"/>
</dbReference>
<dbReference type="RefSeq" id="WP_093309749.1">
    <property type="nucleotide sequence ID" value="NZ_FNPV01000001.1"/>
</dbReference>
<keyword evidence="2 3" id="KW-0732">Signal</keyword>
<dbReference type="PANTHER" id="PTHR30535:SF34">
    <property type="entry name" value="MOLYBDATE-BINDING PROTEIN MOLA"/>
    <property type="match status" value="1"/>
</dbReference>
<feature type="chain" id="PRO_5039366739" evidence="3">
    <location>
        <begin position="27"/>
        <end position="313"/>
    </location>
</feature>
<dbReference type="InterPro" id="IPR050902">
    <property type="entry name" value="ABC_Transporter_SBP"/>
</dbReference>
<dbReference type="InterPro" id="IPR054828">
    <property type="entry name" value="Vit_B12_bind_prot"/>
</dbReference>
<dbReference type="EMBL" id="FNPV01000001">
    <property type="protein sequence ID" value="SDY24389.1"/>
    <property type="molecule type" value="Genomic_DNA"/>
</dbReference>